<organism evidence="2 3">
    <name type="scientific">Colletotrichum gloeosporioides (strain Cg-14)</name>
    <name type="common">Anthracnose fungus</name>
    <name type="synonym">Glomerella cingulata</name>
    <dbReference type="NCBI Taxonomy" id="1237896"/>
    <lineage>
        <taxon>Eukaryota</taxon>
        <taxon>Fungi</taxon>
        <taxon>Dikarya</taxon>
        <taxon>Ascomycota</taxon>
        <taxon>Pezizomycotina</taxon>
        <taxon>Sordariomycetes</taxon>
        <taxon>Hypocreomycetidae</taxon>
        <taxon>Glomerellales</taxon>
        <taxon>Glomerellaceae</taxon>
        <taxon>Colletotrichum</taxon>
        <taxon>Colletotrichum gloeosporioides species complex</taxon>
    </lineage>
</organism>
<dbReference type="HOGENOM" id="CLU_3425085_0_0_1"/>
<gene>
    <name evidence="2" type="ORF">CGLO_12345</name>
</gene>
<evidence type="ECO:0000313" key="2">
    <source>
        <dbReference type="EMBL" id="EQB48424.1"/>
    </source>
</evidence>
<dbReference type="Proteomes" id="UP000015530">
    <property type="component" value="Unassembled WGS sequence"/>
</dbReference>
<evidence type="ECO:0000313" key="3">
    <source>
        <dbReference type="Proteomes" id="UP000015530"/>
    </source>
</evidence>
<accession>T0K8R7</accession>
<protein>
    <submittedName>
        <fullName evidence="2">Uncharacterized protein</fullName>
    </submittedName>
</protein>
<sequence length="22" mass="2368">MNHKQTAKEVLELVGGEKNQGG</sequence>
<proteinExistence type="predicted"/>
<dbReference type="EMBL" id="AMYD01002621">
    <property type="protein sequence ID" value="EQB48424.1"/>
    <property type="molecule type" value="Genomic_DNA"/>
</dbReference>
<name>T0K8R7_COLGC</name>
<evidence type="ECO:0000256" key="1">
    <source>
        <dbReference type="SAM" id="MobiDB-lite"/>
    </source>
</evidence>
<comment type="caution">
    <text evidence="2">The sequence shown here is derived from an EMBL/GenBank/DDBJ whole genome shotgun (WGS) entry which is preliminary data.</text>
</comment>
<feature type="compositionally biased region" description="Basic and acidic residues" evidence="1">
    <location>
        <begin position="1"/>
        <end position="11"/>
    </location>
</feature>
<dbReference type="AlphaFoldDB" id="T0K8R7"/>
<feature type="region of interest" description="Disordered" evidence="1">
    <location>
        <begin position="1"/>
        <end position="22"/>
    </location>
</feature>
<reference evidence="3" key="1">
    <citation type="journal article" date="2013" name="Mol. Plant Microbe Interact.">
        <title>Global aspects of pacC regulation of pathogenicity genes in Colletotrichum gloeosporioides as revealed by transcriptome analysis.</title>
        <authorList>
            <person name="Alkan N."/>
            <person name="Meng X."/>
            <person name="Friedlander G."/>
            <person name="Reuveni E."/>
            <person name="Sukno S."/>
            <person name="Sherman A."/>
            <person name="Thon M."/>
            <person name="Fluhr R."/>
            <person name="Prusky D."/>
        </authorList>
    </citation>
    <scope>NUCLEOTIDE SEQUENCE [LARGE SCALE GENOMIC DNA]</scope>
    <source>
        <strain evidence="3">Cg-14</strain>
    </source>
</reference>